<reference evidence="3" key="1">
    <citation type="journal article" date="2020" name="Microorganisms">
        <title>Reliable Identification of Environmental Pseudomonas Isolates Using the rpoD Gene.</title>
        <authorList>
            <consortium name="The Broad Institute Genome Sequencing Platform"/>
            <person name="Girard L."/>
            <person name="Lood C."/>
            <person name="Rokni-Zadeh H."/>
            <person name="van Noort V."/>
            <person name="Lavigne R."/>
            <person name="De Mot R."/>
        </authorList>
    </citation>
    <scope>NUCLEOTIDE SEQUENCE</scope>
    <source>
        <strain evidence="3">OE 48.2</strain>
    </source>
</reference>
<feature type="compositionally biased region" description="Pro residues" evidence="1">
    <location>
        <begin position="560"/>
        <end position="586"/>
    </location>
</feature>
<dbReference type="InterPro" id="IPR011009">
    <property type="entry name" value="Kinase-like_dom_sf"/>
</dbReference>
<dbReference type="GO" id="GO:0005524">
    <property type="term" value="F:ATP binding"/>
    <property type="evidence" value="ECO:0007669"/>
    <property type="project" value="InterPro"/>
</dbReference>
<dbReference type="GO" id="GO:0004672">
    <property type="term" value="F:protein kinase activity"/>
    <property type="evidence" value="ECO:0007669"/>
    <property type="project" value="InterPro"/>
</dbReference>
<proteinExistence type="predicted"/>
<dbReference type="KEGG" id="pze:HU754_024915"/>
<evidence type="ECO:0000313" key="4">
    <source>
        <dbReference type="Proteomes" id="UP000627092"/>
    </source>
</evidence>
<dbReference type="PROSITE" id="PS50011">
    <property type="entry name" value="PROTEIN_KINASE_DOM"/>
    <property type="match status" value="1"/>
</dbReference>
<gene>
    <name evidence="3" type="ORF">HU754_024915</name>
</gene>
<organism evidence="3 4">
    <name type="scientific">Pseudomonas zeae</name>
    <dbReference type="NCBI Taxonomy" id="2745510"/>
    <lineage>
        <taxon>Bacteria</taxon>
        <taxon>Pseudomonadati</taxon>
        <taxon>Pseudomonadota</taxon>
        <taxon>Gammaproteobacteria</taxon>
        <taxon>Pseudomonadales</taxon>
        <taxon>Pseudomonadaceae</taxon>
        <taxon>Pseudomonas</taxon>
    </lineage>
</organism>
<protein>
    <recommendedName>
        <fullName evidence="2">Protein kinase domain-containing protein</fullName>
    </recommendedName>
</protein>
<sequence>MEHVLVDKSVLFLDPDIINRIRARNGLPFIAHSDLLKLQSLTEGNEQVHRNARDFFRYFIGKPSRPHRALPKGTALHPGDLLAECSFNGQAIFALKRTTTPPEQSPSGEVVDLCRHYDLLLLTCDESQLAQCKAAQARAQRWTGPAPSPPPKSAPAPAPAPAPIVPFDMPATPLLTADMVIRNQGERVAEGSVVTTSSGRQLTLDKAISAGGEGTIHAVAGNAEVCKIYHIEKLTTRRREKISLMVTRKIVEPGICWPTELVFNAQKEFVGYVMPRADGRTLHSTVFVKQVLLKTFAKWTRRDLVNVASAFLKQVHYLHSLNIIVGDINPMNLLVTADSNKVWMVDTDSFQIGHFPCEVGTVPFTAPEIQDEKYGDYLRTKNHELFAIATMLFMILLPGKPPYSQQGGGTASDNIKNMNFPYRFKKGSGIGRASVAPVGVWQHIWSHLPYPLKQAFSNTFEDNQRRPIDDWLKLLTQYGEGLRKGKHCDDLFPAAFHIKDPVEDVCGSCKKPHKVAKDWFEKMKAAGKPTICSDCQKTAKLKKLASESQKKIEQAGQRAAPPPAPIAPRPTPPPPPKVAAPAPNRPAPAAAPATARPTAARPPQQPTSARPQPYRPLPVHASNPQNIVLRWFKRLLKRWL</sequence>
<dbReference type="Pfam" id="PF00069">
    <property type="entry name" value="Pkinase"/>
    <property type="match status" value="1"/>
</dbReference>
<reference evidence="3" key="2">
    <citation type="journal article" date="2021" name="Microorganisms">
        <title>The Ever-Expanding Pseudomonas Genus: Description of 43 New Species and Partition of the Pseudomonas putida Group.</title>
        <authorList>
            <person name="Girard L."/>
            <person name="Lood C."/>
            <person name="Hofte M."/>
            <person name="Vandamme P."/>
            <person name="Rokni-Zadeh H."/>
            <person name="van Noort V."/>
            <person name="Lavigne R."/>
            <person name="De Mot R."/>
        </authorList>
    </citation>
    <scope>NUCLEOTIDE SEQUENCE</scope>
    <source>
        <strain evidence="3">OE 48.2</strain>
    </source>
</reference>
<feature type="domain" description="Protein kinase" evidence="2">
    <location>
        <begin position="202"/>
        <end position="492"/>
    </location>
</feature>
<evidence type="ECO:0000313" key="3">
    <source>
        <dbReference type="EMBL" id="QXI11002.1"/>
    </source>
</evidence>
<dbReference type="Proteomes" id="UP000627092">
    <property type="component" value="Chromosome"/>
</dbReference>
<feature type="region of interest" description="Disordered" evidence="1">
    <location>
        <begin position="140"/>
        <end position="161"/>
    </location>
</feature>
<accession>A0A9E6TAL9</accession>
<feature type="compositionally biased region" description="Pro residues" evidence="1">
    <location>
        <begin position="146"/>
        <end position="161"/>
    </location>
</feature>
<evidence type="ECO:0000256" key="1">
    <source>
        <dbReference type="SAM" id="MobiDB-lite"/>
    </source>
</evidence>
<name>A0A9E6TAL9_9PSED</name>
<dbReference type="SUPFAM" id="SSF56112">
    <property type="entry name" value="Protein kinase-like (PK-like)"/>
    <property type="match status" value="1"/>
</dbReference>
<dbReference type="RefSeq" id="WP_186624764.1">
    <property type="nucleotide sequence ID" value="NZ_CP077090.1"/>
</dbReference>
<dbReference type="EMBL" id="CP077090">
    <property type="protein sequence ID" value="QXI11002.1"/>
    <property type="molecule type" value="Genomic_DNA"/>
</dbReference>
<dbReference type="AlphaFoldDB" id="A0A9E6TAL9"/>
<feature type="compositionally biased region" description="Low complexity" evidence="1">
    <location>
        <begin position="587"/>
        <end position="612"/>
    </location>
</feature>
<evidence type="ECO:0000259" key="2">
    <source>
        <dbReference type="PROSITE" id="PS50011"/>
    </source>
</evidence>
<dbReference type="InterPro" id="IPR000719">
    <property type="entry name" value="Prot_kinase_dom"/>
</dbReference>
<feature type="region of interest" description="Disordered" evidence="1">
    <location>
        <begin position="545"/>
        <end position="623"/>
    </location>
</feature>
<dbReference type="Gene3D" id="1.10.510.10">
    <property type="entry name" value="Transferase(Phosphotransferase) domain 1"/>
    <property type="match status" value="1"/>
</dbReference>